<dbReference type="AlphaFoldDB" id="A0A2A4B4K4"/>
<name>A0A2A4B4K4_9SPHN</name>
<keyword evidence="3" id="KW-1185">Reference proteome</keyword>
<proteinExistence type="predicted"/>
<comment type="caution">
    <text evidence="2">The sequence shown here is derived from an EMBL/GenBank/DDBJ whole genome shotgun (WGS) entry which is preliminary data.</text>
</comment>
<dbReference type="EMBL" id="NWMW01000002">
    <property type="protein sequence ID" value="PCD02678.1"/>
    <property type="molecule type" value="Genomic_DNA"/>
</dbReference>
<evidence type="ECO:0000313" key="3">
    <source>
        <dbReference type="Proteomes" id="UP000218366"/>
    </source>
</evidence>
<dbReference type="PROSITE" id="PS51257">
    <property type="entry name" value="PROKAR_LIPOPROTEIN"/>
    <property type="match status" value="1"/>
</dbReference>
<dbReference type="RefSeq" id="WP_096344054.1">
    <property type="nucleotide sequence ID" value="NZ_NWMW01000002.1"/>
</dbReference>
<evidence type="ECO:0000313" key="2">
    <source>
        <dbReference type="EMBL" id="PCD02678.1"/>
    </source>
</evidence>
<keyword evidence="1" id="KW-0732">Signal</keyword>
<evidence type="ECO:0000256" key="1">
    <source>
        <dbReference type="SAM" id="SignalP"/>
    </source>
</evidence>
<gene>
    <name evidence="2" type="ORF">COC42_14925</name>
</gene>
<accession>A0A2A4B4K4</accession>
<sequence>MRMTMLMGVMTGALMLSACGTSDASSYDGGTVVLRNLAETEVAAPKPARLDIVGDLIPTPSDTRSDYYLLRHRTTLAGTSIAIIRQEHDDRVAYARTEVDCGRRLFHVVGVASTRGRVESDVAHDGPLRSISGLPLREELARYVCDRSGTPLAGA</sequence>
<organism evidence="2 3">
    <name type="scientific">Sphingomonas spermidinifaciens</name>
    <dbReference type="NCBI Taxonomy" id="1141889"/>
    <lineage>
        <taxon>Bacteria</taxon>
        <taxon>Pseudomonadati</taxon>
        <taxon>Pseudomonadota</taxon>
        <taxon>Alphaproteobacteria</taxon>
        <taxon>Sphingomonadales</taxon>
        <taxon>Sphingomonadaceae</taxon>
        <taxon>Sphingomonas</taxon>
    </lineage>
</organism>
<reference evidence="2 3" key="1">
    <citation type="submission" date="2017-09" db="EMBL/GenBank/DDBJ databases">
        <title>Sphingomonas spermidinifaciens 9NM-10, whole genome shotgun sequence.</title>
        <authorList>
            <person name="Feng G."/>
            <person name="Zhu H."/>
        </authorList>
    </citation>
    <scope>NUCLEOTIDE SEQUENCE [LARGE SCALE GENOMIC DNA]</scope>
    <source>
        <strain evidence="2 3">9NM-10</strain>
    </source>
</reference>
<protein>
    <recommendedName>
        <fullName evidence="4">Lipoprotein</fullName>
    </recommendedName>
</protein>
<dbReference type="OrthoDB" id="7571658at2"/>
<feature type="chain" id="PRO_5012765593" description="Lipoprotein" evidence="1">
    <location>
        <begin position="25"/>
        <end position="155"/>
    </location>
</feature>
<feature type="signal peptide" evidence="1">
    <location>
        <begin position="1"/>
        <end position="24"/>
    </location>
</feature>
<dbReference type="Proteomes" id="UP000218366">
    <property type="component" value="Unassembled WGS sequence"/>
</dbReference>
<evidence type="ECO:0008006" key="4">
    <source>
        <dbReference type="Google" id="ProtNLM"/>
    </source>
</evidence>